<dbReference type="CDD" id="cd12148">
    <property type="entry name" value="fungal_TF_MHR"/>
    <property type="match status" value="1"/>
</dbReference>
<evidence type="ECO:0000313" key="4">
    <source>
        <dbReference type="Proteomes" id="UP001152607"/>
    </source>
</evidence>
<dbReference type="Proteomes" id="UP001152607">
    <property type="component" value="Unassembled WGS sequence"/>
</dbReference>
<proteinExistence type="predicted"/>
<evidence type="ECO:0008006" key="5">
    <source>
        <dbReference type="Google" id="ProtNLM"/>
    </source>
</evidence>
<dbReference type="PANTHER" id="PTHR31668">
    <property type="entry name" value="GLUCOSE TRANSPORT TRANSCRIPTION REGULATOR RGT1-RELATED-RELATED"/>
    <property type="match status" value="1"/>
</dbReference>
<dbReference type="OrthoDB" id="4132249at2759"/>
<dbReference type="AlphaFoldDB" id="A0A9W4UTT6"/>
<feature type="compositionally biased region" description="Low complexity" evidence="2">
    <location>
        <begin position="473"/>
        <end position="485"/>
    </location>
</feature>
<organism evidence="3 4">
    <name type="scientific">Periconia digitata</name>
    <dbReference type="NCBI Taxonomy" id="1303443"/>
    <lineage>
        <taxon>Eukaryota</taxon>
        <taxon>Fungi</taxon>
        <taxon>Dikarya</taxon>
        <taxon>Ascomycota</taxon>
        <taxon>Pezizomycotina</taxon>
        <taxon>Dothideomycetes</taxon>
        <taxon>Pleosporomycetidae</taxon>
        <taxon>Pleosporales</taxon>
        <taxon>Massarineae</taxon>
        <taxon>Periconiaceae</taxon>
        <taxon>Periconia</taxon>
    </lineage>
</organism>
<evidence type="ECO:0000313" key="3">
    <source>
        <dbReference type="EMBL" id="CAI6340607.1"/>
    </source>
</evidence>
<keyword evidence="4" id="KW-1185">Reference proteome</keyword>
<dbReference type="PANTHER" id="PTHR31668:SF20">
    <property type="entry name" value="ZN(II)2CYS6 TRANSCRIPTION FACTOR (EUROFUNG)"/>
    <property type="match status" value="1"/>
</dbReference>
<evidence type="ECO:0000256" key="2">
    <source>
        <dbReference type="SAM" id="MobiDB-lite"/>
    </source>
</evidence>
<evidence type="ECO:0000256" key="1">
    <source>
        <dbReference type="ARBA" id="ARBA00023242"/>
    </source>
</evidence>
<dbReference type="EMBL" id="CAOQHR010000010">
    <property type="protein sequence ID" value="CAI6340607.1"/>
    <property type="molecule type" value="Genomic_DNA"/>
</dbReference>
<dbReference type="InterPro" id="IPR050797">
    <property type="entry name" value="Carb_Metab_Trans_Reg"/>
</dbReference>
<sequence>MHNRPPGAVFPGFAGVLIYTNLLKTDLCMCESSTSASLPCTFNVPQKQGGNRGPRATTLNQLRKEYTSSSTPIRTEGELDRNHARNAQEHTIPPLSSTGGLGPTDLEALPIEACIEAYLDRIHPIVPLLNEDLLRDEVSKASISPASKQFVLSFCAYVVTFGKVLREPSASPSLSSTTAAATSISDFALGQQLVDSALAIQNPQRITQPSGLSVYISFFLYGAHAGMGMYRPGWFYLREATTLFMMQKPGEKEWFTPETHTRVFWILVVSERAHAIRRQRPITLQINPSTPPPPPPLTPPDRSLHHLATLFRPFDESFFSLWNDASRRDCSKDWLLSLETRVRTALLPPLSLLDDLSCDQLANVRVSQLWLQGKLYELFPRFGFLSSRESVYECLTFGYPVAVAGALLDHVGGGEVEGNGRMTTTTRLPARSLWVHGVGMTEKIFDITCALTDVFPFLPPHLPSTTTHACTCSATSSSQPTSPSIPHHPPEKPLQHLRTLTKLLSTLPSGREKFVPLLLAKIRGLLQPCVVEYIAKTVEEDEGFSENGNVTFR</sequence>
<accession>A0A9W4UTT6</accession>
<name>A0A9W4UTT6_9PLEO</name>
<reference evidence="3" key="1">
    <citation type="submission" date="2023-01" db="EMBL/GenBank/DDBJ databases">
        <authorList>
            <person name="Van Ghelder C."/>
            <person name="Rancurel C."/>
        </authorList>
    </citation>
    <scope>NUCLEOTIDE SEQUENCE</scope>
    <source>
        <strain evidence="3">CNCM I-4278</strain>
    </source>
</reference>
<feature type="region of interest" description="Disordered" evidence="2">
    <location>
        <begin position="473"/>
        <end position="493"/>
    </location>
</feature>
<comment type="caution">
    <text evidence="3">The sequence shown here is derived from an EMBL/GenBank/DDBJ whole genome shotgun (WGS) entry which is preliminary data.</text>
</comment>
<protein>
    <recommendedName>
        <fullName evidence="5">Transcription factor domain-containing protein</fullName>
    </recommendedName>
</protein>
<keyword evidence="1" id="KW-0539">Nucleus</keyword>
<gene>
    <name evidence="3" type="ORF">PDIGIT_LOCUS13788</name>
</gene>